<dbReference type="PANTHER" id="PTHR43581:SF4">
    <property type="entry name" value="ATP_GTP PHOSPHATASE"/>
    <property type="match status" value="1"/>
</dbReference>
<dbReference type="Pfam" id="PF13304">
    <property type="entry name" value="AAA_21"/>
    <property type="match status" value="1"/>
</dbReference>
<dbReference type="SUPFAM" id="SSF52540">
    <property type="entry name" value="P-loop containing nucleoside triphosphate hydrolases"/>
    <property type="match status" value="1"/>
</dbReference>
<evidence type="ECO:0000313" key="2">
    <source>
        <dbReference type="EMBL" id="MFD1188880.1"/>
    </source>
</evidence>
<dbReference type="Gene3D" id="3.40.50.300">
    <property type="entry name" value="P-loop containing nucleotide triphosphate hydrolases"/>
    <property type="match status" value="1"/>
</dbReference>
<evidence type="ECO:0000259" key="1">
    <source>
        <dbReference type="Pfam" id="PF13304"/>
    </source>
</evidence>
<comment type="caution">
    <text evidence="2">The sequence shown here is derived from an EMBL/GenBank/DDBJ whole genome shotgun (WGS) entry which is preliminary data.</text>
</comment>
<dbReference type="RefSeq" id="WP_377533086.1">
    <property type="nucleotide sequence ID" value="NZ_JBHTLD010000456.1"/>
</dbReference>
<proteinExistence type="predicted"/>
<dbReference type="InterPro" id="IPR003959">
    <property type="entry name" value="ATPase_AAA_core"/>
</dbReference>
<sequence length="291" mass="33266">GNFQNRRQIPKRDLKESFNKPNEGHYRQWFCEWFLQFNTLFLNGEGRMYLTHEQSAGNLQTPPENSLSALFRDDKKRSEVRRIILDAFNMYFVIDPTDLGKLKVKLSEEAPKSELEERGIHHEAVEFHKKAKSIQQLSDGVKAFTGIILEIISGDPMILLIDEPEAFLHPSLSFKLGKEVAISASEQKKNVFVSTHSSNFLMGCVQSGVPLNIVRLTYSQNIGTARLLPSNKLLTLMRNPLMRSTGVINGLFYEAVIVTESDADRAFYQEINDRLLKYFPKYGISNCLFIN</sequence>
<dbReference type="EMBL" id="JBHTLD010000456">
    <property type="protein sequence ID" value="MFD1188880.1"/>
    <property type="molecule type" value="Genomic_DNA"/>
</dbReference>
<organism evidence="2 3">
    <name type="scientific">Pontibacter rugosus</name>
    <dbReference type="NCBI Taxonomy" id="1745966"/>
    <lineage>
        <taxon>Bacteria</taxon>
        <taxon>Pseudomonadati</taxon>
        <taxon>Bacteroidota</taxon>
        <taxon>Cytophagia</taxon>
        <taxon>Cytophagales</taxon>
        <taxon>Hymenobacteraceae</taxon>
        <taxon>Pontibacter</taxon>
    </lineage>
</organism>
<protein>
    <submittedName>
        <fullName evidence="2">AAA family ATPase</fullName>
    </submittedName>
</protein>
<dbReference type="Proteomes" id="UP001597094">
    <property type="component" value="Unassembled WGS sequence"/>
</dbReference>
<feature type="domain" description="ATPase AAA-type core" evidence="1">
    <location>
        <begin position="133"/>
        <end position="201"/>
    </location>
</feature>
<feature type="non-terminal residue" evidence="2">
    <location>
        <position position="291"/>
    </location>
</feature>
<accession>A0ABW3SW95</accession>
<keyword evidence="3" id="KW-1185">Reference proteome</keyword>
<dbReference type="PANTHER" id="PTHR43581">
    <property type="entry name" value="ATP/GTP PHOSPHATASE"/>
    <property type="match status" value="1"/>
</dbReference>
<reference evidence="3" key="1">
    <citation type="journal article" date="2019" name="Int. J. Syst. Evol. Microbiol.">
        <title>The Global Catalogue of Microorganisms (GCM) 10K type strain sequencing project: providing services to taxonomists for standard genome sequencing and annotation.</title>
        <authorList>
            <consortium name="The Broad Institute Genomics Platform"/>
            <consortium name="The Broad Institute Genome Sequencing Center for Infectious Disease"/>
            <person name="Wu L."/>
            <person name="Ma J."/>
        </authorList>
    </citation>
    <scope>NUCLEOTIDE SEQUENCE [LARGE SCALE GENOMIC DNA]</scope>
    <source>
        <strain evidence="3">JCM 31319</strain>
    </source>
</reference>
<dbReference type="InterPro" id="IPR051396">
    <property type="entry name" value="Bact_Antivir_Def_Nuclease"/>
</dbReference>
<name>A0ABW3SW95_9BACT</name>
<dbReference type="InterPro" id="IPR027417">
    <property type="entry name" value="P-loop_NTPase"/>
</dbReference>
<feature type="non-terminal residue" evidence="2">
    <location>
        <position position="1"/>
    </location>
</feature>
<evidence type="ECO:0000313" key="3">
    <source>
        <dbReference type="Proteomes" id="UP001597094"/>
    </source>
</evidence>
<gene>
    <name evidence="2" type="ORF">ACFQ2O_21915</name>
</gene>